<feature type="site" description="Important for catalytic activity, responsible for pKa modulation of the active site Glu and correct orientation of both the proton donor and substrate" evidence="6">
    <location>
        <position position="165"/>
    </location>
</feature>
<dbReference type="STRING" id="1127699.HMPREF9151_01230"/>
<dbReference type="RefSeq" id="WP_009162444.1">
    <property type="nucleotide sequence ID" value="NZ_KB290995.1"/>
</dbReference>
<dbReference type="PATRIC" id="fig|1127699.3.peg.1139"/>
<name>L1NAJ9_9BACT</name>
<dbReference type="Proteomes" id="UP000010433">
    <property type="component" value="Unassembled WGS sequence"/>
</dbReference>
<dbReference type="InterPro" id="IPR050727">
    <property type="entry name" value="GH43_arabinanases"/>
</dbReference>
<keyword evidence="4 7" id="KW-0326">Glycosidase</keyword>
<evidence type="ECO:0000256" key="6">
    <source>
        <dbReference type="PIRSR" id="PIRSR606710-2"/>
    </source>
</evidence>
<accession>L1NAJ9</accession>
<dbReference type="AlphaFoldDB" id="L1NAJ9"/>
<dbReference type="GO" id="GO:0004553">
    <property type="term" value="F:hydrolase activity, hydrolyzing O-glycosyl compounds"/>
    <property type="evidence" value="ECO:0007669"/>
    <property type="project" value="InterPro"/>
</dbReference>
<keyword evidence="8" id="KW-0732">Signal</keyword>
<keyword evidence="3 7" id="KW-0378">Hydrolase</keyword>
<keyword evidence="10" id="KW-1185">Reference proteome</keyword>
<evidence type="ECO:0000256" key="1">
    <source>
        <dbReference type="ARBA" id="ARBA00004834"/>
    </source>
</evidence>
<dbReference type="SUPFAM" id="SSF75005">
    <property type="entry name" value="Arabinanase/levansucrase/invertase"/>
    <property type="match status" value="1"/>
</dbReference>
<dbReference type="CDD" id="cd18616">
    <property type="entry name" value="GH43_ABN-like"/>
    <property type="match status" value="1"/>
</dbReference>
<evidence type="ECO:0000256" key="2">
    <source>
        <dbReference type="ARBA" id="ARBA00009865"/>
    </source>
</evidence>
<proteinExistence type="inferred from homology"/>
<comment type="caution">
    <text evidence="9">The sequence shown here is derived from an EMBL/GenBank/DDBJ whole genome shotgun (WGS) entry which is preliminary data.</text>
</comment>
<comment type="similarity">
    <text evidence="2 7">Belongs to the glycosyl hydrolase 43 family.</text>
</comment>
<reference evidence="9 10" key="1">
    <citation type="submission" date="2012-05" db="EMBL/GenBank/DDBJ databases">
        <authorList>
            <person name="Weinstock G."/>
            <person name="Sodergren E."/>
            <person name="Lobos E.A."/>
            <person name="Fulton L."/>
            <person name="Fulton R."/>
            <person name="Courtney L."/>
            <person name="Fronick C."/>
            <person name="O'Laughlin M."/>
            <person name="Godfrey J."/>
            <person name="Wilson R.M."/>
            <person name="Miner T."/>
            <person name="Farmer C."/>
            <person name="Delehaunty K."/>
            <person name="Cordes M."/>
            <person name="Minx P."/>
            <person name="Tomlinson C."/>
            <person name="Chen J."/>
            <person name="Wollam A."/>
            <person name="Pepin K.H."/>
            <person name="Bhonagiri V."/>
            <person name="Zhang X."/>
            <person name="Suruliraj S."/>
            <person name="Warren W."/>
            <person name="Mitreva M."/>
            <person name="Mardis E.R."/>
            <person name="Wilson R.K."/>
        </authorList>
    </citation>
    <scope>NUCLEOTIDE SEQUENCE [LARGE SCALE GENOMIC DNA]</scope>
    <source>
        <strain evidence="9 10">F0055</strain>
    </source>
</reference>
<organism evidence="9 10">
    <name type="scientific">Hoylesella saccharolytica F0055</name>
    <dbReference type="NCBI Taxonomy" id="1127699"/>
    <lineage>
        <taxon>Bacteria</taxon>
        <taxon>Pseudomonadati</taxon>
        <taxon>Bacteroidota</taxon>
        <taxon>Bacteroidia</taxon>
        <taxon>Bacteroidales</taxon>
        <taxon>Prevotellaceae</taxon>
        <taxon>Hoylesella</taxon>
    </lineage>
</organism>
<evidence type="ECO:0000256" key="7">
    <source>
        <dbReference type="RuleBase" id="RU361187"/>
    </source>
</evidence>
<dbReference type="Pfam" id="PF04616">
    <property type="entry name" value="Glyco_hydro_43"/>
    <property type="match status" value="1"/>
</dbReference>
<dbReference type="EMBL" id="AMEP01000085">
    <property type="protein sequence ID" value="EKY00549.1"/>
    <property type="molecule type" value="Genomic_DNA"/>
</dbReference>
<dbReference type="InterPro" id="IPR006710">
    <property type="entry name" value="Glyco_hydro_43"/>
</dbReference>
<gene>
    <name evidence="9" type="ORF">HMPREF9151_01230</name>
</gene>
<dbReference type="OrthoDB" id="9801455at2"/>
<feature type="signal peptide" evidence="8">
    <location>
        <begin position="1"/>
        <end position="26"/>
    </location>
</feature>
<evidence type="ECO:0000256" key="8">
    <source>
        <dbReference type="SAM" id="SignalP"/>
    </source>
</evidence>
<dbReference type="InterPro" id="IPR023296">
    <property type="entry name" value="Glyco_hydro_beta-prop_sf"/>
</dbReference>
<feature type="active site" description="Proton donor" evidence="5">
    <location>
        <position position="212"/>
    </location>
</feature>
<evidence type="ECO:0000256" key="3">
    <source>
        <dbReference type="ARBA" id="ARBA00022801"/>
    </source>
</evidence>
<sequence length="431" mass="47283">MKKISTLLFMLFVCCGVLSSKTTVSAMVSLLADVQNNDKYTNPVIPTSLPDPTVIKAPDGYFYLYATEDIRNVPIYRSTDLVHWRKFGTVFTDATRPKFVSGGGIWAPDINFINGQYVLYYSMSTWGGEWACGIGVATSRSPKGPFTDHGKLFISSEIGVQNSIDPFYIEDDGKKYLFWGSFRGIYGIELTDDGLTIKQGVTPRKIAGTHTEATYIIKHDGMYYLIGSAGSCCEGARSTYHLVVARSQSLFGPYVDKQGKKAQYNFFSPLLSGNTVVKGPGHNAEFVQDDAGQYWVLYHGYAANDPGAGRMVFLDKVNWNADGWPSINNGGPSQTSSKPLFGTAGIGSSIDESSDNTDVSVLPRVVSDRLRLSCSTNTPYSWRLLTVGGWMIKQGTAVGNTDIVMNGLTSGLYIVSIEKDGKKQYEKIIKR</sequence>
<dbReference type="HOGENOM" id="CLU_009397_5_1_10"/>
<dbReference type="NCBIfam" id="TIGR04183">
    <property type="entry name" value="Por_Secre_tail"/>
    <property type="match status" value="1"/>
</dbReference>
<evidence type="ECO:0000256" key="5">
    <source>
        <dbReference type="PIRSR" id="PIRSR606710-1"/>
    </source>
</evidence>
<feature type="chain" id="PRO_5003954341" evidence="8">
    <location>
        <begin position="27"/>
        <end position="431"/>
    </location>
</feature>
<evidence type="ECO:0000313" key="9">
    <source>
        <dbReference type="EMBL" id="EKY00549.1"/>
    </source>
</evidence>
<dbReference type="Gene3D" id="2.115.10.20">
    <property type="entry name" value="Glycosyl hydrolase domain, family 43"/>
    <property type="match status" value="1"/>
</dbReference>
<evidence type="ECO:0000313" key="10">
    <source>
        <dbReference type="Proteomes" id="UP000010433"/>
    </source>
</evidence>
<dbReference type="PANTHER" id="PTHR43301">
    <property type="entry name" value="ARABINAN ENDO-1,5-ALPHA-L-ARABINOSIDASE"/>
    <property type="match status" value="1"/>
</dbReference>
<protein>
    <submittedName>
        <fullName evidence="9">Arabinan endo-1,5-alpha-L-arabinosidase domain protein</fullName>
    </submittedName>
</protein>
<dbReference type="PANTHER" id="PTHR43301:SF3">
    <property type="entry name" value="ARABINAN ENDO-1,5-ALPHA-L-ARABINOSIDASE A-RELATED"/>
    <property type="match status" value="1"/>
</dbReference>
<dbReference type="InterPro" id="IPR026444">
    <property type="entry name" value="Secre_tail"/>
</dbReference>
<comment type="pathway">
    <text evidence="1">Glycan metabolism; L-arabinan degradation.</text>
</comment>
<dbReference type="GO" id="GO:0005975">
    <property type="term" value="P:carbohydrate metabolic process"/>
    <property type="evidence" value="ECO:0007669"/>
    <property type="project" value="InterPro"/>
</dbReference>
<feature type="active site" description="Proton acceptor" evidence="5">
    <location>
        <position position="51"/>
    </location>
</feature>
<evidence type="ECO:0000256" key="4">
    <source>
        <dbReference type="ARBA" id="ARBA00023295"/>
    </source>
</evidence>